<keyword evidence="1" id="KW-1133">Transmembrane helix</keyword>
<protein>
    <submittedName>
        <fullName evidence="2">Virus attachment protein p12 family</fullName>
    </submittedName>
</protein>
<dbReference type="Pfam" id="PF12669">
    <property type="entry name" value="FeoB_associated"/>
    <property type="match status" value="1"/>
</dbReference>
<evidence type="ECO:0000313" key="2">
    <source>
        <dbReference type="EMBL" id="VEF01920.1"/>
    </source>
</evidence>
<name>A0A448D8Z8_9NEIS</name>
<dbReference type="KEGG" id="nci:NCTC10296_01527"/>
<keyword evidence="3" id="KW-1185">Reference proteome</keyword>
<keyword evidence="1" id="KW-0812">Transmembrane</keyword>
<dbReference type="OrthoDB" id="8606536at2"/>
<dbReference type="EMBL" id="LR134313">
    <property type="protein sequence ID" value="VEF01920.1"/>
    <property type="molecule type" value="Genomic_DNA"/>
</dbReference>
<feature type="transmembrane region" description="Helical" evidence="1">
    <location>
        <begin position="6"/>
        <end position="23"/>
    </location>
</feature>
<dbReference type="AlphaFoldDB" id="A0A448D8Z8"/>
<keyword evidence="1" id="KW-0472">Membrane</keyword>
<organism evidence="2 3">
    <name type="scientific">Neisseria canis</name>
    <dbReference type="NCBI Taxonomy" id="493"/>
    <lineage>
        <taxon>Bacteria</taxon>
        <taxon>Pseudomonadati</taxon>
        <taxon>Pseudomonadota</taxon>
        <taxon>Betaproteobacteria</taxon>
        <taxon>Neisseriales</taxon>
        <taxon>Neisseriaceae</taxon>
        <taxon>Neisseria</taxon>
    </lineage>
</organism>
<evidence type="ECO:0000256" key="1">
    <source>
        <dbReference type="SAM" id="Phobius"/>
    </source>
</evidence>
<evidence type="ECO:0000313" key="3">
    <source>
        <dbReference type="Proteomes" id="UP000279284"/>
    </source>
</evidence>
<dbReference type="RefSeq" id="WP_085415531.1">
    <property type="nucleotide sequence ID" value="NZ_CAUJPY010000001.1"/>
</dbReference>
<sequence length="48" mass="5035">MEQYIIVGLIVGACAVYLLRKFVFKPKSAKSAACGGCDRCGGKQGGCH</sequence>
<proteinExistence type="predicted"/>
<dbReference type="Proteomes" id="UP000279284">
    <property type="component" value="Chromosome"/>
</dbReference>
<dbReference type="STRING" id="493.BWD07_01075"/>
<accession>A0A448D8Z8</accession>
<gene>
    <name evidence="2" type="ORF">NCTC10296_01527</name>
</gene>
<reference evidence="2 3" key="1">
    <citation type="submission" date="2018-12" db="EMBL/GenBank/DDBJ databases">
        <authorList>
            <consortium name="Pathogen Informatics"/>
        </authorList>
    </citation>
    <scope>NUCLEOTIDE SEQUENCE [LARGE SCALE GENOMIC DNA]</scope>
    <source>
        <strain evidence="2 3">NCTC10296</strain>
    </source>
</reference>